<dbReference type="ExpressionAtlas" id="F7E229">
    <property type="expression patterns" value="baseline"/>
</dbReference>
<dbReference type="Ensembl" id="ENSXETT00000001779">
    <property type="protein sequence ID" value="ENSXETP00000001779"/>
    <property type="gene ID" value="ENSXETG00000000799"/>
</dbReference>
<accession>F7E229</accession>
<evidence type="ECO:0000313" key="11">
    <source>
        <dbReference type="Xenbase" id="XB-GENE-985854"/>
    </source>
</evidence>
<comment type="catalytic activity">
    <reaction evidence="5">
        <text>a 3-demethylubiquinol + S-adenosyl-L-methionine = a ubiquinol + S-adenosyl-L-homocysteine + H(+)</text>
        <dbReference type="Rhea" id="RHEA:44380"/>
        <dbReference type="Rhea" id="RHEA-COMP:9566"/>
        <dbReference type="Rhea" id="RHEA-COMP:10914"/>
        <dbReference type="ChEBI" id="CHEBI:15378"/>
        <dbReference type="ChEBI" id="CHEBI:17976"/>
        <dbReference type="ChEBI" id="CHEBI:57856"/>
        <dbReference type="ChEBI" id="CHEBI:59789"/>
        <dbReference type="ChEBI" id="CHEBI:84422"/>
        <dbReference type="EC" id="2.1.1.64"/>
    </reaction>
</comment>
<dbReference type="Xenbase" id="XB-GENE-985854">
    <property type="gene designation" value="coq3"/>
</dbReference>
<dbReference type="GeneID" id="100486084"/>
<gene>
    <name evidence="8 10 11" type="primary">coq3</name>
    <name evidence="5" type="synonym">COQ3</name>
</gene>
<reference evidence="8" key="2">
    <citation type="submission" date="2011-06" db="UniProtKB">
        <authorList>
            <consortium name="Ensembl"/>
        </authorList>
    </citation>
    <scope>IDENTIFICATION</scope>
</reference>
<dbReference type="Pfam" id="PF13489">
    <property type="entry name" value="Methyltransf_23"/>
    <property type="match status" value="1"/>
</dbReference>
<feature type="binding site" evidence="5">
    <location>
        <position position="214"/>
    </location>
    <ligand>
        <name>Mg(2+)</name>
        <dbReference type="ChEBI" id="CHEBI:18420"/>
    </ligand>
</feature>
<comment type="subcellular location">
    <subcellularLocation>
        <location evidence="5">Mitochondrion inner membrane</location>
        <topology evidence="5">Peripheral membrane protein</topology>
        <orientation evidence="5">Matrix side</orientation>
    </subcellularLocation>
</comment>
<keyword evidence="3 5" id="KW-0831">Ubiquinone biosynthesis</keyword>
<evidence type="ECO:0000256" key="7">
    <source>
        <dbReference type="SAM" id="SignalP"/>
    </source>
</evidence>
<organism evidence="8">
    <name type="scientific">Xenopus tropicalis</name>
    <name type="common">Western clawed frog</name>
    <name type="synonym">Silurana tropicalis</name>
    <dbReference type="NCBI Taxonomy" id="8364"/>
    <lineage>
        <taxon>Eukaryota</taxon>
        <taxon>Metazoa</taxon>
        <taxon>Chordata</taxon>
        <taxon>Craniata</taxon>
        <taxon>Vertebrata</taxon>
        <taxon>Euteleostomi</taxon>
        <taxon>Amphibia</taxon>
        <taxon>Batrachia</taxon>
        <taxon>Anura</taxon>
        <taxon>Pipoidea</taxon>
        <taxon>Pipidae</taxon>
        <taxon>Xenopodinae</taxon>
        <taxon>Xenopus</taxon>
        <taxon>Silurana</taxon>
    </lineage>
</organism>
<evidence type="ECO:0000313" key="10">
    <source>
        <dbReference type="RefSeq" id="NP_001184017.1"/>
    </source>
</evidence>
<dbReference type="HAMAP" id="MF_00472">
    <property type="entry name" value="UbiG"/>
    <property type="match status" value="1"/>
</dbReference>
<dbReference type="PANTHER" id="PTHR43464">
    <property type="entry name" value="METHYLTRANSFERASE"/>
    <property type="match status" value="1"/>
</dbReference>
<dbReference type="eggNOG" id="KOG1270">
    <property type="taxonomic scope" value="Eukaryota"/>
</dbReference>
<dbReference type="OrthoDB" id="3265906at2759"/>
<dbReference type="GO" id="GO:0006744">
    <property type="term" value="P:ubiquinone biosynthetic process"/>
    <property type="evidence" value="ECO:0000318"/>
    <property type="project" value="GO_Central"/>
</dbReference>
<comment type="pathway">
    <text evidence="5">Cofactor biosynthesis; ubiquinone biosynthesis.</text>
</comment>
<feature type="binding site" evidence="5">
    <location>
        <position position="112"/>
    </location>
    <ligand>
        <name>S-adenosyl-L-methionine</name>
        <dbReference type="ChEBI" id="CHEBI:59789"/>
    </ligand>
</feature>
<dbReference type="InterPro" id="IPR029063">
    <property type="entry name" value="SAM-dependent_MTases_sf"/>
</dbReference>
<dbReference type="SUPFAM" id="SSF53335">
    <property type="entry name" value="S-adenosyl-L-methionine-dependent methyltransferases"/>
    <property type="match status" value="1"/>
</dbReference>
<keyword evidence="5" id="KW-0999">Mitochondrion inner membrane</keyword>
<evidence type="ECO:0000256" key="1">
    <source>
        <dbReference type="ARBA" id="ARBA00022603"/>
    </source>
</evidence>
<dbReference type="UniPathway" id="UPA00232"/>
<keyword evidence="1 5" id="KW-0489">Methyltransferase</keyword>
<feature type="region of interest" description="Disordered" evidence="6">
    <location>
        <begin position="325"/>
        <end position="346"/>
    </location>
</feature>
<keyword evidence="5" id="KW-0472">Membrane</keyword>
<keyword evidence="9" id="KW-1185">Reference proteome</keyword>
<keyword evidence="7 10" id="KW-0732">Signal</keyword>
<dbReference type="EC" id="2.1.1.64" evidence="5"/>
<dbReference type="GeneTree" id="ENSGT00390000007284"/>
<dbReference type="RefSeq" id="NP_001184017.1">
    <property type="nucleotide sequence ID" value="NM_001197088.1"/>
</dbReference>
<feature type="binding site" evidence="5">
    <location>
        <position position="211"/>
    </location>
    <ligand>
        <name>Mg(2+)</name>
        <dbReference type="ChEBI" id="CHEBI:18420"/>
    </ligand>
</feature>
<evidence type="ECO:0000256" key="3">
    <source>
        <dbReference type="ARBA" id="ARBA00022688"/>
    </source>
</evidence>
<feature type="binding site" evidence="5">
    <location>
        <position position="210"/>
    </location>
    <ligand>
        <name>S-adenosyl-L-methionine</name>
        <dbReference type="ChEBI" id="CHEBI:59789"/>
    </ligand>
</feature>
<feature type="binding site" evidence="5">
    <location>
        <position position="163"/>
    </location>
    <ligand>
        <name>S-adenosyl-L-methionine</name>
        <dbReference type="ChEBI" id="CHEBI:59789"/>
    </ligand>
</feature>
<comment type="similarity">
    <text evidence="5">Belongs to the class I-like SAM-binding methyltransferase superfamily. UbiG/COQ3 family.</text>
</comment>
<dbReference type="EC" id="2.1.1.114" evidence="5"/>
<comment type="function">
    <text evidence="5">O-methyltransferase required for two non-consecutive steps during ubiquinone biosynthesis. Catalyzes the 2 O-methylation of 3,4-dihydroxy-5-(all-trans-polyprenyl)benzoic acid into 4-hydroxy-3-methoxy-5-(all-trans-polyprenyl)benzoic acid. Also catalyzes the last step of ubiquinone biosynthesis by mediating methylation of 3-demethylubiquinone into ubiquinone. Also able to mediate the methylation of 3-demethylubiquinol into ubiquinol.</text>
</comment>
<keyword evidence="4 5" id="KW-0949">S-adenosyl-L-methionine</keyword>
<dbReference type="InterPro" id="IPR010233">
    <property type="entry name" value="UbiG_MeTrfase"/>
</dbReference>
<dbReference type="AGR" id="Xenbase:XB-GENE-985854"/>
<evidence type="ECO:0000313" key="9">
    <source>
        <dbReference type="Proteomes" id="UP000008143"/>
    </source>
</evidence>
<name>F7E229_XENTR</name>
<dbReference type="GO" id="GO:0031314">
    <property type="term" value="C:extrinsic component of mitochondrial inner membrane"/>
    <property type="evidence" value="ECO:0007669"/>
    <property type="project" value="UniProtKB-UniRule"/>
</dbReference>
<evidence type="ECO:0000256" key="5">
    <source>
        <dbReference type="HAMAP-Rule" id="MF_03190"/>
    </source>
</evidence>
<sequence>MATWFGRFCLSLRPVRALYGLRNSCTAAYRGYNTNRATCSLPYLQRGSCLLQDRSGSCNENENRGNICHNFRMYATSQTVDPLEMRKFQAWVQKWWDEEGMFSVLHAMNDIRVPFIRDSLMSRNYEHDVGCPLSGVNILDVGCGGGLLSEPLGRLGASVTGIDPLEDNIKIAAQHKSFDPVLDKQVQYKSCTVEELVDGHLGYFDAIVASEVLEHVADVESFIQSCFQVLKPGGSLFVTTINKTQLSYALAIVVAEKILGIAPEGTHDWEKFIHPEELERLLESNGFVVESLKGMLYNPLSGSWSWISDTSVNYAMHALKTVAQEQPTDMGGESEQEQQKVAEASV</sequence>
<feature type="binding site" evidence="5">
    <location>
        <position position="215"/>
    </location>
    <ligand>
        <name>Mg(2+)</name>
        <dbReference type="ChEBI" id="CHEBI:18420"/>
    </ligand>
</feature>
<dbReference type="OMA" id="LASRWWD"/>
<keyword evidence="2 5" id="KW-0808">Transferase</keyword>
<dbReference type="GO" id="GO:0046872">
    <property type="term" value="F:metal ion binding"/>
    <property type="evidence" value="ECO:0007669"/>
    <property type="project" value="UniProtKB-KW"/>
</dbReference>
<keyword evidence="10" id="KW-0830">Ubiquinone</keyword>
<dbReference type="GO" id="GO:0032259">
    <property type="term" value="P:methylation"/>
    <property type="evidence" value="ECO:0007669"/>
    <property type="project" value="UniProtKB-KW"/>
</dbReference>
<reference evidence="8" key="1">
    <citation type="journal article" date="2010" name="Science">
        <title>The genome of the Western clawed frog Xenopus tropicalis.</title>
        <authorList>
            <person name="Hellsten U."/>
            <person name="Harland R.M."/>
            <person name="Gilchrist M.J."/>
            <person name="Hendrix D."/>
            <person name="Jurka J."/>
            <person name="Kapitonov V."/>
            <person name="Ovcharenko I."/>
            <person name="Putnam N.H."/>
            <person name="Shu S."/>
            <person name="Taher L."/>
            <person name="Blitz I.L."/>
            <person name="Blumberg B."/>
            <person name="Dichmann D.S."/>
            <person name="Dubchak I."/>
            <person name="Amaya E."/>
            <person name="Detter J.C."/>
            <person name="Fletcher R."/>
            <person name="Gerhard D.S."/>
            <person name="Goodstein D."/>
            <person name="Graves T."/>
            <person name="Grigoriev I.V."/>
            <person name="Grimwood J."/>
            <person name="Kawashima T."/>
            <person name="Lindquist E."/>
            <person name="Lucas S.M."/>
            <person name="Mead P.E."/>
            <person name="Mitros T."/>
            <person name="Ogino H."/>
            <person name="Ohta Y."/>
            <person name="Poliakov A.V."/>
            <person name="Pollet N."/>
            <person name="Robert J."/>
            <person name="Salamov A."/>
            <person name="Sater A.K."/>
            <person name="Schmutz J."/>
            <person name="Terry A."/>
            <person name="Vize P.D."/>
            <person name="Warren W.C."/>
            <person name="Wells D."/>
            <person name="Wills A."/>
            <person name="Wilson R.K."/>
            <person name="Zimmerman L.B."/>
            <person name="Zorn A.M."/>
            <person name="Grainger R."/>
            <person name="Grammer T."/>
            <person name="Khokha M.K."/>
            <person name="Richardson P.M."/>
            <person name="Rokhsar D.S."/>
        </authorList>
    </citation>
    <scope>NUCLEOTIDE SEQUENCE [LARGE SCALE GENOMIC DNA]</scope>
    <source>
        <strain evidence="8">Nigerian</strain>
    </source>
</reference>
<proteinExistence type="inferred from homology"/>
<comment type="cofactor">
    <cofactor evidence="5">
        <name>Mg(2+)</name>
        <dbReference type="ChEBI" id="CHEBI:18420"/>
    </cofactor>
</comment>
<dbReference type="NCBIfam" id="TIGR01983">
    <property type="entry name" value="UbiG"/>
    <property type="match status" value="1"/>
</dbReference>
<comment type="catalytic activity">
    <reaction evidence="5">
        <text>a 3-demethylubiquinone + S-adenosyl-L-methionine = a ubiquinone + S-adenosyl-L-homocysteine</text>
        <dbReference type="Rhea" id="RHEA:81215"/>
        <dbReference type="Rhea" id="RHEA-COMP:9565"/>
        <dbReference type="Rhea" id="RHEA-COMP:19654"/>
        <dbReference type="ChEBI" id="CHEBI:16389"/>
        <dbReference type="ChEBI" id="CHEBI:57856"/>
        <dbReference type="ChEBI" id="CHEBI:59789"/>
        <dbReference type="ChEBI" id="CHEBI:231825"/>
    </reaction>
</comment>
<dbReference type="AlphaFoldDB" id="F7E229"/>
<comment type="subunit">
    <text evidence="5">Component of a multi-subunit COQ enzyme complex, composed of at least COQ3, COQ4, COQ5, COQ6, COQ7 and COQ9.</text>
</comment>
<dbReference type="GO" id="GO:0010420">
    <property type="term" value="F:polyprenyldihydroxybenzoate methyltransferase activity"/>
    <property type="evidence" value="ECO:0000318"/>
    <property type="project" value="GO_Central"/>
</dbReference>
<feature type="binding site" evidence="5">
    <location>
        <position position="142"/>
    </location>
    <ligand>
        <name>S-adenosyl-L-methionine</name>
        <dbReference type="ChEBI" id="CHEBI:59789"/>
    </ligand>
</feature>
<keyword evidence="5" id="KW-0460">Magnesium</keyword>
<dbReference type="Proteomes" id="UP000008143">
    <property type="component" value="Chromosome 5"/>
</dbReference>
<dbReference type="GO" id="GO:0005739">
    <property type="term" value="C:mitochondrion"/>
    <property type="evidence" value="ECO:0000318"/>
    <property type="project" value="GO_Central"/>
</dbReference>
<dbReference type="EC" id="2.1.1.-" evidence="5"/>
<evidence type="ECO:0000256" key="4">
    <source>
        <dbReference type="ARBA" id="ARBA00022691"/>
    </source>
</evidence>
<protein>
    <recommendedName>
        <fullName evidence="5">Ubiquinone biosynthesis O-methyltransferase, mitochondrial</fullName>
    </recommendedName>
    <alternativeName>
        <fullName evidence="5">3-demethylubiquinol 3-O-methyltransferase</fullName>
        <ecNumber evidence="5">2.1.1.64</ecNumber>
    </alternativeName>
    <alternativeName>
        <fullName evidence="5">3-demethylubiquinone 3-O-methyltransferase</fullName>
        <ecNumber evidence="5">2.1.1.-</ecNumber>
    </alternativeName>
    <alternativeName>
        <fullName evidence="5">Polyprenyldihydroxybenzoate methyltransferase</fullName>
        <ecNumber evidence="5">2.1.1.114</ecNumber>
    </alternativeName>
</protein>
<feature type="chain" id="PRO_5033207704" description="Ubiquinone biosynthesis O-methyltransferase, mitochondrial" evidence="7 10">
    <location>
        <begin position="18"/>
        <end position="346"/>
    </location>
</feature>
<dbReference type="Bgee" id="ENSXETG00000000799">
    <property type="expression patterns" value="Expressed in skeletal muscle tissue and 13 other cell types or tissues"/>
</dbReference>
<dbReference type="Reactome" id="R-XTR-2142789">
    <property type="pathway name" value="Ubiquinol biosynthesis"/>
</dbReference>
<keyword evidence="5" id="KW-0496">Mitochondrion</keyword>
<feature type="signal peptide" evidence="7">
    <location>
        <begin position="1"/>
        <end position="17"/>
    </location>
</feature>
<evidence type="ECO:0000256" key="2">
    <source>
        <dbReference type="ARBA" id="ARBA00022679"/>
    </source>
</evidence>
<comment type="catalytic activity">
    <reaction evidence="5">
        <text>a 3,4-dihydroxy-5-(all-trans-polyprenyl)benzoate + S-adenosyl-L-methionine = a 4-hydroxy-3-methoxy-5-(all-trans-polyprenyl)benzoate + S-adenosyl-L-homocysteine + H(+)</text>
        <dbReference type="Rhea" id="RHEA:44452"/>
        <dbReference type="Rhea" id="RHEA-COMP:10930"/>
        <dbReference type="Rhea" id="RHEA-COMP:10931"/>
        <dbReference type="ChEBI" id="CHEBI:15378"/>
        <dbReference type="ChEBI" id="CHEBI:57856"/>
        <dbReference type="ChEBI" id="CHEBI:59789"/>
        <dbReference type="ChEBI" id="CHEBI:64694"/>
        <dbReference type="ChEBI" id="CHEBI:84443"/>
        <dbReference type="EC" id="2.1.1.114"/>
    </reaction>
</comment>
<dbReference type="KEGG" id="xtr:100486084"/>
<reference evidence="10" key="3">
    <citation type="submission" date="2025-04" db="UniProtKB">
        <authorList>
            <consortium name="RefSeq"/>
        </authorList>
    </citation>
    <scope>IDENTIFICATION</scope>
</reference>
<dbReference type="CDD" id="cd02440">
    <property type="entry name" value="AdoMet_MTases"/>
    <property type="match status" value="1"/>
</dbReference>
<dbReference type="PANTHER" id="PTHR43464:SF19">
    <property type="entry name" value="UBIQUINONE BIOSYNTHESIS O-METHYLTRANSFERASE, MITOCHONDRIAL"/>
    <property type="match status" value="1"/>
</dbReference>
<dbReference type="CTD" id="51805"/>
<dbReference type="GO" id="GO:0061542">
    <property type="term" value="F:3-demethylubiquinol 3-O-methyltransferase activity"/>
    <property type="evidence" value="ECO:0000318"/>
    <property type="project" value="GO_Central"/>
</dbReference>
<evidence type="ECO:0000313" key="8">
    <source>
        <dbReference type="Ensembl" id="ENSXETP00000001779"/>
    </source>
</evidence>
<keyword evidence="5" id="KW-0479">Metal-binding</keyword>
<evidence type="ECO:0000256" key="6">
    <source>
        <dbReference type="SAM" id="MobiDB-lite"/>
    </source>
</evidence>
<dbReference type="Gene3D" id="3.40.50.150">
    <property type="entry name" value="Vaccinia Virus protein VP39"/>
    <property type="match status" value="1"/>
</dbReference>